<dbReference type="RefSeq" id="WP_085120434.1">
    <property type="nucleotide sequence ID" value="NZ_FWZX01000001.1"/>
</dbReference>
<dbReference type="GO" id="GO:0005524">
    <property type="term" value="F:ATP binding"/>
    <property type="evidence" value="ECO:0007669"/>
    <property type="project" value="UniProtKB-UniRule"/>
</dbReference>
<dbReference type="PANTHER" id="PTHR21621:SF0">
    <property type="entry name" value="BETA-CITRYLGLUTAMATE SYNTHASE B-RELATED"/>
    <property type="match status" value="1"/>
</dbReference>
<dbReference type="GO" id="GO:0018169">
    <property type="term" value="F:ribosomal S6-glutamic acid ligase activity"/>
    <property type="evidence" value="ECO:0007669"/>
    <property type="project" value="TreeGrafter"/>
</dbReference>
<dbReference type="AlphaFoldDB" id="A0A1Y6B2I4"/>
<dbReference type="STRING" id="560819.SAMN05428998_10163"/>
<dbReference type="EMBL" id="FWZX01000001">
    <property type="protein sequence ID" value="SME88165.1"/>
    <property type="molecule type" value="Genomic_DNA"/>
</dbReference>
<keyword evidence="3" id="KW-0436">Ligase</keyword>
<name>A0A1Y6B2I4_9PROT</name>
<dbReference type="InterPro" id="IPR013815">
    <property type="entry name" value="ATP_grasp_subdomain_1"/>
</dbReference>
<dbReference type="PANTHER" id="PTHR21621">
    <property type="entry name" value="RIBOSOMAL PROTEIN S6 MODIFICATION PROTEIN"/>
    <property type="match status" value="1"/>
</dbReference>
<keyword evidence="1" id="KW-0067">ATP-binding</keyword>
<dbReference type="InterPro" id="IPR025839">
    <property type="entry name" value="RLAN_dom"/>
</dbReference>
<dbReference type="Proteomes" id="UP000192917">
    <property type="component" value="Unassembled WGS sequence"/>
</dbReference>
<dbReference type="Pfam" id="PF14401">
    <property type="entry name" value="RLAN"/>
    <property type="match status" value="1"/>
</dbReference>
<feature type="domain" description="ATP-grasp" evidence="2">
    <location>
        <begin position="291"/>
        <end position="481"/>
    </location>
</feature>
<evidence type="ECO:0000256" key="1">
    <source>
        <dbReference type="PROSITE-ProRule" id="PRU00409"/>
    </source>
</evidence>
<reference evidence="3 4" key="1">
    <citation type="submission" date="2017-04" db="EMBL/GenBank/DDBJ databases">
        <authorList>
            <person name="Afonso C.L."/>
            <person name="Miller P.J."/>
            <person name="Scott M.A."/>
            <person name="Spackman E."/>
            <person name="Goraichik I."/>
            <person name="Dimitrov K.M."/>
            <person name="Suarez D.L."/>
            <person name="Swayne D.E."/>
        </authorList>
    </citation>
    <scope>NUCLEOTIDE SEQUENCE [LARGE SCALE GENOMIC DNA]</scope>
    <source>
        <strain evidence="3 4">USBA 355</strain>
    </source>
</reference>
<keyword evidence="1" id="KW-0547">Nucleotide-binding</keyword>
<accession>A0A1Y6B2I4</accession>
<sequence>MAGPIIVVEDDADREWAEAAGTAVTAQQYVRSPERFNARGQRVVNLSGDYSYLDFGYYCSLLAEARRQKPIPNVATIATLSRKAVYALELPEINAALRRDIEKLPAAPRSAFTLILSFGQALDGRFASFARVAFDRFRCPLLRAEVVKDERWQVKTLKPLAPSALSPEEFEAFLAALSRYTRAEWRERRRKTTTPRYSLAVLWNPNEALPPSSARTIKKFQSVGASIGLEVEPIERKDFLRLAEYDALFIRETTAIDNHTYRFAKKAEVEGMPVLDDPMSIVRCTNKVYLAELLQANKLPAPKTLVLDRTRVQQAEELLGFPLVLKIPDGSFSRGVFKANDRNELQKIARDLFKRSDVILAQEFMYTEFDWRVGVLNRQPIFVSQYMMAEKHWQIVKHEADGKHDEGRFKTFAVDEAPKQVVDIAVKSANLIGDGLYGVDLKQNDKGVFVIEINDNPNIDRGVEDAVLKDELYAIVLRDFLRRIETR</sequence>
<dbReference type="GO" id="GO:0046872">
    <property type="term" value="F:metal ion binding"/>
    <property type="evidence" value="ECO:0007669"/>
    <property type="project" value="InterPro"/>
</dbReference>
<dbReference type="Gene3D" id="3.30.1490.20">
    <property type="entry name" value="ATP-grasp fold, A domain"/>
    <property type="match status" value="1"/>
</dbReference>
<dbReference type="InterPro" id="IPR011761">
    <property type="entry name" value="ATP-grasp"/>
</dbReference>
<organism evidence="3 4">
    <name type="scientific">Tistlia consotensis USBA 355</name>
    <dbReference type="NCBI Taxonomy" id="560819"/>
    <lineage>
        <taxon>Bacteria</taxon>
        <taxon>Pseudomonadati</taxon>
        <taxon>Pseudomonadota</taxon>
        <taxon>Alphaproteobacteria</taxon>
        <taxon>Rhodospirillales</taxon>
        <taxon>Rhodovibrionaceae</taxon>
        <taxon>Tistlia</taxon>
    </lineage>
</organism>
<evidence type="ECO:0000313" key="3">
    <source>
        <dbReference type="EMBL" id="SME88165.1"/>
    </source>
</evidence>
<dbReference type="PROSITE" id="PS50975">
    <property type="entry name" value="ATP_GRASP"/>
    <property type="match status" value="1"/>
</dbReference>
<dbReference type="SUPFAM" id="SSF56059">
    <property type="entry name" value="Glutathione synthetase ATP-binding domain-like"/>
    <property type="match status" value="1"/>
</dbReference>
<proteinExistence type="predicted"/>
<dbReference type="GO" id="GO:0005737">
    <property type="term" value="C:cytoplasm"/>
    <property type="evidence" value="ECO:0007669"/>
    <property type="project" value="TreeGrafter"/>
</dbReference>
<evidence type="ECO:0000313" key="4">
    <source>
        <dbReference type="Proteomes" id="UP000192917"/>
    </source>
</evidence>
<dbReference type="GO" id="GO:0009432">
    <property type="term" value="P:SOS response"/>
    <property type="evidence" value="ECO:0007669"/>
    <property type="project" value="TreeGrafter"/>
</dbReference>
<keyword evidence="4" id="KW-1185">Reference proteome</keyword>
<evidence type="ECO:0000259" key="2">
    <source>
        <dbReference type="PROSITE" id="PS50975"/>
    </source>
</evidence>
<dbReference type="Pfam" id="PF08443">
    <property type="entry name" value="RimK"/>
    <property type="match status" value="1"/>
</dbReference>
<protein>
    <submittedName>
        <fullName evidence="3">Glutathione synthase/RimK-type ligase, ATP-grasp superfamily</fullName>
    </submittedName>
</protein>
<gene>
    <name evidence="3" type="ORF">SAMN05428998_10163</name>
</gene>
<dbReference type="Gene3D" id="3.30.470.20">
    <property type="entry name" value="ATP-grasp fold, B domain"/>
    <property type="match status" value="1"/>
</dbReference>
<dbReference type="InterPro" id="IPR013651">
    <property type="entry name" value="ATP-grasp_RimK-type"/>
</dbReference>